<keyword evidence="2" id="KW-0820">tRNA-binding</keyword>
<feature type="binding site" evidence="2">
    <location>
        <position position="158"/>
    </location>
    <ligand>
        <name>ATP</name>
        <dbReference type="ChEBI" id="CHEBI:30616"/>
    </ligand>
</feature>
<feature type="binding site" evidence="2">
    <location>
        <position position="183"/>
    </location>
    <ligand>
        <name>ATP</name>
        <dbReference type="ChEBI" id="CHEBI:30616"/>
    </ligand>
</feature>
<evidence type="ECO:0000256" key="1">
    <source>
        <dbReference type="ARBA" id="ARBA00022694"/>
    </source>
</evidence>
<dbReference type="NCBIfam" id="NF010192">
    <property type="entry name" value="PRK13671.1"/>
    <property type="match status" value="1"/>
</dbReference>
<comment type="similarity">
    <text evidence="2">Belongs to the TmcAL family.</text>
</comment>
<feature type="binding site" evidence="2">
    <location>
        <position position="101"/>
    </location>
    <ligand>
        <name>ATP</name>
        <dbReference type="ChEBI" id="CHEBI:30616"/>
    </ligand>
</feature>
<dbReference type="InterPro" id="IPR014729">
    <property type="entry name" value="Rossmann-like_a/b/a_fold"/>
</dbReference>
<keyword evidence="2" id="KW-0436">Ligase</keyword>
<keyword evidence="2" id="KW-0547">Nucleotide-binding</keyword>
<keyword evidence="2" id="KW-0694">RNA-binding</keyword>
<comment type="caution">
    <text evidence="2">Lacks conserved residue(s) required for the propagation of feature annotation.</text>
</comment>
<sequence>MKILGIIAEYNPFHLGHAYHIQKAKEMIHPDVTIIVMSGAFVQRGEPAIINKWTRSKIAVENGADLVIELPIVWSVESADYFAYSALYLLNKMHVTDLVFGSEDGNIKTFTSIAYAINKHPDTYNQLIKQYMSEGYRYPDACNKSLNHLLNKEIRTPNDLLGLAYVKEIISHNYPIMPHCIKRTNDYHSSLISSVSSATALRKALKNNQDVYSQLPGYQYYKNDSLFDFNQFFPYLKYTVLTHNHLEDIHLADEGIDNLLKKQIMSVSSMDDLITSLSSKRYTRSRISRMLVHTLLNNTKEQIKEAMHFSQIRPLAFNHIGQKYLRETKFDLPLTTKILNHNDPLYIIERKASLLLSIIDPQIIELDNKSIPYHQ</sequence>
<accession>M2PKV3</accession>
<dbReference type="GO" id="GO:0005737">
    <property type="term" value="C:cytoplasm"/>
    <property type="evidence" value="ECO:0007669"/>
    <property type="project" value="UniProtKB-SubCell"/>
</dbReference>
<dbReference type="OrthoDB" id="9769796at2"/>
<dbReference type="eggNOG" id="COG1323">
    <property type="taxonomic scope" value="Bacteria"/>
</dbReference>
<evidence type="ECO:0000313" key="4">
    <source>
        <dbReference type="Proteomes" id="UP000011758"/>
    </source>
</evidence>
<dbReference type="Gene3D" id="3.40.50.620">
    <property type="entry name" value="HUPs"/>
    <property type="match status" value="1"/>
</dbReference>
<dbReference type="EC" id="6.3.4.-" evidence="2"/>
<keyword evidence="1 2" id="KW-0819">tRNA processing</keyword>
<name>M2PKV3_9FIRM</name>
<dbReference type="PATRIC" id="fig|999415.3.peg.1645"/>
<organism evidence="3 4">
    <name type="scientific">Eggerthia catenaformis OT 569 = DSM 20559</name>
    <dbReference type="NCBI Taxonomy" id="999415"/>
    <lineage>
        <taxon>Bacteria</taxon>
        <taxon>Bacillati</taxon>
        <taxon>Bacillota</taxon>
        <taxon>Erysipelotrichia</taxon>
        <taxon>Erysipelotrichales</taxon>
        <taxon>Coprobacillaceae</taxon>
        <taxon>Eggerthia</taxon>
    </lineage>
</organism>
<dbReference type="AlphaFoldDB" id="M2PKV3"/>
<comment type="caution">
    <text evidence="3">The sequence shown here is derived from an EMBL/GenBank/DDBJ whole genome shotgun (WGS) entry which is preliminary data.</text>
</comment>
<evidence type="ECO:0000256" key="2">
    <source>
        <dbReference type="HAMAP-Rule" id="MF_01539"/>
    </source>
</evidence>
<dbReference type="Proteomes" id="UP000011758">
    <property type="component" value="Unassembled WGS sequence"/>
</dbReference>
<dbReference type="PANTHER" id="PTHR37825:SF1">
    <property type="entry name" value="TRNA(MET) CYTIDINE ACETATE LIGASE"/>
    <property type="match status" value="1"/>
</dbReference>
<dbReference type="GO" id="GO:0005524">
    <property type="term" value="F:ATP binding"/>
    <property type="evidence" value="ECO:0007669"/>
    <property type="project" value="UniProtKB-KW"/>
</dbReference>
<dbReference type="NCBIfam" id="NF010191">
    <property type="entry name" value="PRK13670.1"/>
    <property type="match status" value="1"/>
</dbReference>
<dbReference type="InterPro" id="IPR008513">
    <property type="entry name" value="tRNA(Met)_cyd_acetate_ligase"/>
</dbReference>
<gene>
    <name evidence="2" type="primary">tmcAL</name>
    <name evidence="3" type="ORF">HMPREF9943_01617</name>
</gene>
<comment type="subcellular location">
    <subcellularLocation>
        <location evidence="2">Cytoplasm</location>
    </subcellularLocation>
</comment>
<proteinExistence type="inferred from homology"/>
<reference evidence="3 4" key="1">
    <citation type="submission" date="2013-02" db="EMBL/GenBank/DDBJ databases">
        <title>The Genome Sequence of Lactobacillus catenaformis F0143.</title>
        <authorList>
            <consortium name="The Broad Institute Genome Sequencing Platform"/>
            <person name="Earl A."/>
            <person name="Ward D."/>
            <person name="Feldgarden M."/>
            <person name="Gevers D."/>
            <person name="Izard J."/>
            <person name="Blanton J.M."/>
            <person name="Mathney J."/>
            <person name="Dewhirst F.E."/>
            <person name="Young S.K."/>
            <person name="Zeng Q."/>
            <person name="Gargeya S."/>
            <person name="Fitzgerald M."/>
            <person name="Haas B."/>
            <person name="Abouelleil A."/>
            <person name="Alvarado L."/>
            <person name="Arachchi H.M."/>
            <person name="Berlin A."/>
            <person name="Chapman S.B."/>
            <person name="Gearin G."/>
            <person name="Goldberg J."/>
            <person name="Griggs A."/>
            <person name="Gujja S."/>
            <person name="Hansen M."/>
            <person name="Heiman D."/>
            <person name="Howarth C."/>
            <person name="Larimer J."/>
            <person name="Lui A."/>
            <person name="MacDonald P.J.P."/>
            <person name="McCowen C."/>
            <person name="Montmayeur A."/>
            <person name="Murphy C."/>
            <person name="Neiman D."/>
            <person name="Pearson M."/>
            <person name="Priest M."/>
            <person name="Roberts A."/>
            <person name="Saif S."/>
            <person name="Shea T."/>
            <person name="Sisk P."/>
            <person name="Stolte C."/>
            <person name="Sykes S."/>
            <person name="Wortman J."/>
            <person name="Nusbaum C."/>
            <person name="Birren B."/>
        </authorList>
    </citation>
    <scope>NUCLEOTIDE SEQUENCE [LARGE SCALE GENOMIC DNA]</scope>
    <source>
        <strain evidence="3 4">OT 569</strain>
    </source>
</reference>
<comment type="catalytic activity">
    <reaction evidence="2">
        <text>cytidine(34) in elongator tRNA(Met) + acetate + ATP = N(4)-acetylcytidine(34) in elongator tRNA(Met) + AMP + diphosphate</text>
        <dbReference type="Rhea" id="RHEA:58144"/>
        <dbReference type="Rhea" id="RHEA-COMP:10693"/>
        <dbReference type="Rhea" id="RHEA-COMP:10694"/>
        <dbReference type="ChEBI" id="CHEBI:30089"/>
        <dbReference type="ChEBI" id="CHEBI:30616"/>
        <dbReference type="ChEBI" id="CHEBI:33019"/>
        <dbReference type="ChEBI" id="CHEBI:74900"/>
        <dbReference type="ChEBI" id="CHEBI:82748"/>
        <dbReference type="ChEBI" id="CHEBI:456215"/>
    </reaction>
</comment>
<dbReference type="BioCyc" id="ECAT999415-HMP:GTTI-1678-MONOMER"/>
<keyword evidence="2" id="KW-0963">Cytoplasm</keyword>
<keyword evidence="4" id="KW-1185">Reference proteome</keyword>
<dbReference type="Pfam" id="PF05636">
    <property type="entry name" value="HIGH_NTase1"/>
    <property type="match status" value="1"/>
</dbReference>
<comment type="function">
    <text evidence="2">Catalyzes the formation of N(4)-acetylcytidine (ac(4)C) at the wobble position of elongator tRNA(Met), using acetate and ATP as substrates. First activates an acetate ion to form acetyladenylate (Ac-AMP) and then transfers the acetyl group to tRNA to form ac(4)C34.</text>
</comment>
<dbReference type="EMBL" id="AGEJ01000024">
    <property type="protein sequence ID" value="EMD16214.1"/>
    <property type="molecule type" value="Genomic_DNA"/>
</dbReference>
<dbReference type="RefSeq" id="WP_004803892.1">
    <property type="nucleotide sequence ID" value="NZ_KB446649.1"/>
</dbReference>
<evidence type="ECO:0000313" key="3">
    <source>
        <dbReference type="EMBL" id="EMD16214.1"/>
    </source>
</evidence>
<dbReference type="HAMAP" id="MF_01539">
    <property type="entry name" value="TmcAL"/>
    <property type="match status" value="1"/>
</dbReference>
<dbReference type="STRING" id="999415.HMPREF9943_01617"/>
<dbReference type="GO" id="GO:0000049">
    <property type="term" value="F:tRNA binding"/>
    <property type="evidence" value="ECO:0007669"/>
    <property type="project" value="UniProtKB-KW"/>
</dbReference>
<dbReference type="SUPFAM" id="SSF52374">
    <property type="entry name" value="Nucleotidylyl transferase"/>
    <property type="match status" value="1"/>
</dbReference>
<dbReference type="GO" id="GO:0006400">
    <property type="term" value="P:tRNA modification"/>
    <property type="evidence" value="ECO:0007669"/>
    <property type="project" value="UniProtKB-UniRule"/>
</dbReference>
<protein>
    <recommendedName>
        <fullName evidence="2">tRNA(Met) cytidine acetate ligase</fullName>
        <ecNumber evidence="2">6.3.4.-</ecNumber>
    </recommendedName>
</protein>
<feature type="binding site" evidence="2">
    <location>
        <begin position="7"/>
        <end position="20"/>
    </location>
    <ligand>
        <name>ATP</name>
        <dbReference type="ChEBI" id="CHEBI:30616"/>
    </ligand>
</feature>
<dbReference type="PANTHER" id="PTHR37825">
    <property type="entry name" value="TRNA(MET) CYTIDINE ACETATE LIGASE"/>
    <property type="match status" value="1"/>
</dbReference>
<keyword evidence="2" id="KW-0067">ATP-binding</keyword>
<dbReference type="GO" id="GO:0016879">
    <property type="term" value="F:ligase activity, forming carbon-nitrogen bonds"/>
    <property type="evidence" value="ECO:0007669"/>
    <property type="project" value="UniProtKB-UniRule"/>
</dbReference>